<dbReference type="OrthoDB" id="2665494at2"/>
<dbReference type="EMBL" id="CP018335">
    <property type="protein sequence ID" value="APM40551.1"/>
    <property type="molecule type" value="Genomic_DNA"/>
</dbReference>
<evidence type="ECO:0000313" key="1">
    <source>
        <dbReference type="EMBL" id="APM40551.1"/>
    </source>
</evidence>
<dbReference type="RefSeq" id="WP_073540138.1">
    <property type="nucleotide sequence ID" value="NZ_CP018335.1"/>
</dbReference>
<proteinExistence type="predicted"/>
<evidence type="ECO:0000313" key="2">
    <source>
        <dbReference type="Proteomes" id="UP000184604"/>
    </source>
</evidence>
<gene>
    <name evidence="1" type="ORF">BS101_18375</name>
</gene>
<dbReference type="Proteomes" id="UP000184604">
    <property type="component" value="Chromosome"/>
</dbReference>
<accession>A0A1L5FC08</accession>
<reference evidence="1 2" key="1">
    <citation type="submission" date="2016-12" db="EMBL/GenBank/DDBJ databases">
        <title>Complete genome sequence of Clostridium kluyveri JZZ isolated from the pit mud of a Chinese flavor liquor-making factory.</title>
        <authorList>
            <person name="Wang Y."/>
        </authorList>
    </citation>
    <scope>NUCLEOTIDE SEQUENCE [LARGE SCALE GENOMIC DNA]</scope>
    <source>
        <strain evidence="1 2">JZZ</strain>
    </source>
</reference>
<name>A0A1L5FC08_CLOKL</name>
<organism evidence="1 2">
    <name type="scientific">Clostridium kluyveri</name>
    <dbReference type="NCBI Taxonomy" id="1534"/>
    <lineage>
        <taxon>Bacteria</taxon>
        <taxon>Bacillati</taxon>
        <taxon>Bacillota</taxon>
        <taxon>Clostridia</taxon>
        <taxon>Eubacteriales</taxon>
        <taxon>Clostridiaceae</taxon>
        <taxon>Clostridium</taxon>
    </lineage>
</organism>
<sequence>MYRLKKSNIERVVLSETARDDLLSSGFELLVSKKEESGNVKPLEEMTIEELRDYAKEKAIDVGKSTSISGILEKIKEHEIE</sequence>
<protein>
    <recommendedName>
        <fullName evidence="3">Rho termination factor N-terminal domain-containing protein</fullName>
    </recommendedName>
</protein>
<evidence type="ECO:0008006" key="3">
    <source>
        <dbReference type="Google" id="ProtNLM"/>
    </source>
</evidence>
<dbReference type="AlphaFoldDB" id="A0A1L5FC08"/>